<dbReference type="EnsemblProtists" id="EKX55517">
    <property type="protein sequence ID" value="EKX55517"/>
    <property type="gene ID" value="GUITHDRAFT_99293"/>
</dbReference>
<evidence type="ECO:0000313" key="5">
    <source>
        <dbReference type="EnsemblProtists" id="EKX55517"/>
    </source>
</evidence>
<reference evidence="5" key="3">
    <citation type="submission" date="2015-06" db="UniProtKB">
        <authorList>
            <consortium name="EnsemblProtists"/>
        </authorList>
    </citation>
    <scope>IDENTIFICATION</scope>
</reference>
<dbReference type="Proteomes" id="UP000011087">
    <property type="component" value="Unassembled WGS sequence"/>
</dbReference>
<dbReference type="RefSeq" id="XP_005842497.1">
    <property type="nucleotide sequence ID" value="XM_005842440.1"/>
</dbReference>
<dbReference type="eggNOG" id="KOG1969">
    <property type="taxonomic scope" value="Eukaryota"/>
</dbReference>
<accession>L1K4J7</accession>
<reference evidence="6" key="2">
    <citation type="submission" date="2012-11" db="EMBL/GenBank/DDBJ databases">
        <authorList>
            <person name="Kuo A."/>
            <person name="Curtis B.A."/>
            <person name="Tanifuji G."/>
            <person name="Burki F."/>
            <person name="Gruber A."/>
            <person name="Irimia M."/>
            <person name="Maruyama S."/>
            <person name="Arias M.C."/>
            <person name="Ball S.G."/>
            <person name="Gile G.H."/>
            <person name="Hirakawa Y."/>
            <person name="Hopkins J.F."/>
            <person name="Rensing S.A."/>
            <person name="Schmutz J."/>
            <person name="Symeonidi A."/>
            <person name="Elias M."/>
            <person name="Eveleigh R.J."/>
            <person name="Herman E.K."/>
            <person name="Klute M.J."/>
            <person name="Nakayama T."/>
            <person name="Obornik M."/>
            <person name="Reyes-Prieto A."/>
            <person name="Armbrust E.V."/>
            <person name="Aves S.J."/>
            <person name="Beiko R.G."/>
            <person name="Coutinho P."/>
            <person name="Dacks J.B."/>
            <person name="Durnford D.G."/>
            <person name="Fast N.M."/>
            <person name="Green B.R."/>
            <person name="Grisdale C."/>
            <person name="Hempe F."/>
            <person name="Henrissat B."/>
            <person name="Hoppner M.P."/>
            <person name="Ishida K.-I."/>
            <person name="Kim E."/>
            <person name="Koreny L."/>
            <person name="Kroth P.G."/>
            <person name="Liu Y."/>
            <person name="Malik S.-B."/>
            <person name="Maier U.G."/>
            <person name="McRose D."/>
            <person name="Mock T."/>
            <person name="Neilson J.A."/>
            <person name="Onodera N.T."/>
            <person name="Poole A.M."/>
            <person name="Pritham E.J."/>
            <person name="Richards T.A."/>
            <person name="Rocap G."/>
            <person name="Roy S.W."/>
            <person name="Sarai C."/>
            <person name="Schaack S."/>
            <person name="Shirato S."/>
            <person name="Slamovits C.H."/>
            <person name="Spencer D.F."/>
            <person name="Suzuki S."/>
            <person name="Worden A.Z."/>
            <person name="Zauner S."/>
            <person name="Barry K."/>
            <person name="Bell C."/>
            <person name="Bharti A.K."/>
            <person name="Crow J.A."/>
            <person name="Grimwood J."/>
            <person name="Kramer R."/>
            <person name="Lindquist E."/>
            <person name="Lucas S."/>
            <person name="Salamov A."/>
            <person name="McFadden G.I."/>
            <person name="Lane C.E."/>
            <person name="Keeling P.J."/>
            <person name="Gray M.W."/>
            <person name="Grigoriev I.V."/>
            <person name="Archibald J.M."/>
        </authorList>
    </citation>
    <scope>NUCLEOTIDE SEQUENCE</scope>
    <source>
        <strain evidence="6">CCMP2712</strain>
    </source>
</reference>
<gene>
    <name evidence="4" type="ORF">GUITHDRAFT_99293</name>
</gene>
<dbReference type="PANTHER" id="PTHR46765">
    <property type="entry name" value="P-LOOP CONTAINING NUCLEOSIDE TRIPHOSPHATE HYDROLASES SUPERFAMILY PROTEIN"/>
    <property type="match status" value="1"/>
</dbReference>
<dbReference type="AlphaFoldDB" id="L1K4J7"/>
<feature type="region of interest" description="Disordered" evidence="3">
    <location>
        <begin position="252"/>
        <end position="271"/>
    </location>
</feature>
<keyword evidence="6" id="KW-1185">Reference proteome</keyword>
<name>L1K4J7_GUITC</name>
<evidence type="ECO:0000256" key="3">
    <source>
        <dbReference type="SAM" id="MobiDB-lite"/>
    </source>
</evidence>
<dbReference type="OMA" id="RWEDKGH"/>
<evidence type="ECO:0000256" key="1">
    <source>
        <dbReference type="ARBA" id="ARBA00004123"/>
    </source>
</evidence>
<sequence length="345" mass="38991">MVYEMHNGDIRSCLNALQMLSRDGGHVDVAKLRTVGDCVRDCNMSSGLFDVWNATFKLAAKQDQKQGVKHMDLHKLLNFHSSSMTTILLGCQHNFPKVKYTDPRMLKTSACLESLGDADVMHSYINQHQSYSLSPYLKIPCLKFHHLCAAPQWPSIEYPRAASEPDIKVTNMHLMSAEHRQRIQDHVSIMLTFGLRYRPQTQDNGKAELAMQPPIEDLVKNLSKNYQNALKHELMTHIEQLVEIAALKKREERNPKQEGEEKQVSIPANFTTPPTIKNKTKVFGNAGWASLSQHAASKSHLACSNSDSNVLLSMADLFPAHPVKYKFTEGMTNAIKRPVFLRDLL</sequence>
<dbReference type="PANTHER" id="PTHR46765:SF1">
    <property type="entry name" value="P-LOOP CONTAINING NUCLEOSIDE TRIPHOSPHATE HYDROLASES SUPERFAMILY PROTEIN"/>
    <property type="match status" value="1"/>
</dbReference>
<proteinExistence type="predicted"/>
<dbReference type="PaxDb" id="55529-EKX55517"/>
<dbReference type="HOGENOM" id="CLU_805216_0_0_1"/>
<dbReference type="GeneID" id="17312138"/>
<dbReference type="STRING" id="905079.L1K4J7"/>
<dbReference type="OrthoDB" id="2195431at2759"/>
<evidence type="ECO:0000256" key="2">
    <source>
        <dbReference type="ARBA" id="ARBA00023242"/>
    </source>
</evidence>
<evidence type="ECO:0000313" key="4">
    <source>
        <dbReference type="EMBL" id="EKX55517.1"/>
    </source>
</evidence>
<dbReference type="EMBL" id="JH992965">
    <property type="protein sequence ID" value="EKX55517.1"/>
    <property type="molecule type" value="Genomic_DNA"/>
</dbReference>
<protein>
    <submittedName>
        <fullName evidence="4 5">Uncharacterized protein</fullName>
    </submittedName>
</protein>
<evidence type="ECO:0000313" key="6">
    <source>
        <dbReference type="Proteomes" id="UP000011087"/>
    </source>
</evidence>
<comment type="subcellular location">
    <subcellularLocation>
        <location evidence="1">Nucleus</location>
    </subcellularLocation>
</comment>
<dbReference type="InterPro" id="IPR053016">
    <property type="entry name" value="CTF18-RFC_complex"/>
</dbReference>
<organism evidence="4">
    <name type="scientific">Guillardia theta (strain CCMP2712)</name>
    <name type="common">Cryptophyte</name>
    <dbReference type="NCBI Taxonomy" id="905079"/>
    <lineage>
        <taxon>Eukaryota</taxon>
        <taxon>Cryptophyceae</taxon>
        <taxon>Pyrenomonadales</taxon>
        <taxon>Geminigeraceae</taxon>
        <taxon>Guillardia</taxon>
    </lineage>
</organism>
<dbReference type="KEGG" id="gtt:GUITHDRAFT_99293"/>
<reference evidence="4 6" key="1">
    <citation type="journal article" date="2012" name="Nature">
        <title>Algal genomes reveal evolutionary mosaicism and the fate of nucleomorphs.</title>
        <authorList>
            <consortium name="DOE Joint Genome Institute"/>
            <person name="Curtis B.A."/>
            <person name="Tanifuji G."/>
            <person name="Burki F."/>
            <person name="Gruber A."/>
            <person name="Irimia M."/>
            <person name="Maruyama S."/>
            <person name="Arias M.C."/>
            <person name="Ball S.G."/>
            <person name="Gile G.H."/>
            <person name="Hirakawa Y."/>
            <person name="Hopkins J.F."/>
            <person name="Kuo A."/>
            <person name="Rensing S.A."/>
            <person name="Schmutz J."/>
            <person name="Symeonidi A."/>
            <person name="Elias M."/>
            <person name="Eveleigh R.J."/>
            <person name="Herman E.K."/>
            <person name="Klute M.J."/>
            <person name="Nakayama T."/>
            <person name="Obornik M."/>
            <person name="Reyes-Prieto A."/>
            <person name="Armbrust E.V."/>
            <person name="Aves S.J."/>
            <person name="Beiko R.G."/>
            <person name="Coutinho P."/>
            <person name="Dacks J.B."/>
            <person name="Durnford D.G."/>
            <person name="Fast N.M."/>
            <person name="Green B.R."/>
            <person name="Grisdale C.J."/>
            <person name="Hempel F."/>
            <person name="Henrissat B."/>
            <person name="Hoppner M.P."/>
            <person name="Ishida K."/>
            <person name="Kim E."/>
            <person name="Koreny L."/>
            <person name="Kroth P.G."/>
            <person name="Liu Y."/>
            <person name="Malik S.B."/>
            <person name="Maier U.G."/>
            <person name="McRose D."/>
            <person name="Mock T."/>
            <person name="Neilson J.A."/>
            <person name="Onodera N.T."/>
            <person name="Poole A.M."/>
            <person name="Pritham E.J."/>
            <person name="Richards T.A."/>
            <person name="Rocap G."/>
            <person name="Roy S.W."/>
            <person name="Sarai C."/>
            <person name="Schaack S."/>
            <person name="Shirato S."/>
            <person name="Slamovits C.H."/>
            <person name="Spencer D.F."/>
            <person name="Suzuki S."/>
            <person name="Worden A.Z."/>
            <person name="Zauner S."/>
            <person name="Barry K."/>
            <person name="Bell C."/>
            <person name="Bharti A.K."/>
            <person name="Crow J.A."/>
            <person name="Grimwood J."/>
            <person name="Kramer R."/>
            <person name="Lindquist E."/>
            <person name="Lucas S."/>
            <person name="Salamov A."/>
            <person name="McFadden G.I."/>
            <person name="Lane C.E."/>
            <person name="Keeling P.J."/>
            <person name="Gray M.W."/>
            <person name="Grigoriev I.V."/>
            <person name="Archibald J.M."/>
        </authorList>
    </citation>
    <scope>NUCLEOTIDE SEQUENCE</scope>
    <source>
        <strain evidence="4 6">CCMP2712</strain>
    </source>
</reference>
<keyword evidence="2" id="KW-0539">Nucleus</keyword>
<dbReference type="GO" id="GO:0005634">
    <property type="term" value="C:nucleus"/>
    <property type="evidence" value="ECO:0007669"/>
    <property type="project" value="UniProtKB-SubCell"/>
</dbReference>
<feature type="compositionally biased region" description="Basic and acidic residues" evidence="3">
    <location>
        <begin position="252"/>
        <end position="263"/>
    </location>
</feature>